<name>A0A2N9EXA6_FAGSY</name>
<dbReference type="InterPro" id="IPR036961">
    <property type="entry name" value="Kinesin_motor_dom_sf"/>
</dbReference>
<dbReference type="Pfam" id="PF00225">
    <property type="entry name" value="Kinesin"/>
    <property type="match status" value="1"/>
</dbReference>
<dbReference type="SUPFAM" id="SSF51735">
    <property type="entry name" value="NAD(P)-binding Rossmann-fold domains"/>
    <property type="match status" value="1"/>
</dbReference>
<dbReference type="PRINTS" id="PR00380">
    <property type="entry name" value="KINESINHEAVY"/>
</dbReference>
<dbReference type="PROSITE" id="PS01224">
    <property type="entry name" value="ARGC"/>
    <property type="match status" value="1"/>
</dbReference>
<dbReference type="GO" id="GO:0005874">
    <property type="term" value="C:microtubule"/>
    <property type="evidence" value="ECO:0007669"/>
    <property type="project" value="UniProtKB-KW"/>
</dbReference>
<evidence type="ECO:0000256" key="7">
    <source>
        <dbReference type="ARBA" id="ARBA00023002"/>
    </source>
</evidence>
<dbReference type="GO" id="GO:0070401">
    <property type="term" value="F:NADP+ binding"/>
    <property type="evidence" value="ECO:0007669"/>
    <property type="project" value="InterPro"/>
</dbReference>
<dbReference type="SUPFAM" id="SSF55347">
    <property type="entry name" value="Glyceraldehyde-3-phosphate dehydrogenase-like, C-terminal domain"/>
    <property type="match status" value="1"/>
</dbReference>
<accession>A0A2N9EXA6</accession>
<dbReference type="InterPro" id="IPR058924">
    <property type="entry name" value="AGPR_dimerisation_dom"/>
</dbReference>
<evidence type="ECO:0000256" key="2">
    <source>
        <dbReference type="ARBA" id="ARBA00022605"/>
    </source>
</evidence>
<feature type="binding site" evidence="11">
    <location>
        <begin position="295"/>
        <end position="302"/>
    </location>
    <ligand>
        <name>ATP</name>
        <dbReference type="ChEBI" id="CHEBI:30616"/>
    </ligand>
</feature>
<evidence type="ECO:0000256" key="6">
    <source>
        <dbReference type="ARBA" id="ARBA00022857"/>
    </source>
</evidence>
<feature type="coiled-coil region" evidence="13">
    <location>
        <begin position="1314"/>
        <end position="1355"/>
    </location>
</feature>
<evidence type="ECO:0000256" key="11">
    <source>
        <dbReference type="PROSITE-ProRule" id="PRU00283"/>
    </source>
</evidence>
<dbReference type="InterPro" id="IPR001752">
    <property type="entry name" value="Kinesin_motor_dom"/>
</dbReference>
<keyword evidence="2" id="KW-0028">Amino-acid biosynthesis</keyword>
<dbReference type="CDD" id="cd23934">
    <property type="entry name" value="AGPR_1_C"/>
    <property type="match status" value="1"/>
</dbReference>
<protein>
    <recommendedName>
        <fullName evidence="15">Kinesin motor domain-containing protein</fullName>
    </recommendedName>
</protein>
<dbReference type="GO" id="GO:0003942">
    <property type="term" value="F:N-acetyl-gamma-glutamyl-phosphate reductase activity"/>
    <property type="evidence" value="ECO:0007669"/>
    <property type="project" value="InterPro"/>
</dbReference>
<feature type="coiled-coil region" evidence="13">
    <location>
        <begin position="1184"/>
        <end position="1243"/>
    </location>
</feature>
<dbReference type="Gene3D" id="3.40.850.10">
    <property type="entry name" value="Kinesin motor domain"/>
    <property type="match status" value="1"/>
</dbReference>
<feature type="region of interest" description="Disordered" evidence="14">
    <location>
        <begin position="1400"/>
        <end position="1426"/>
    </location>
</feature>
<evidence type="ECO:0000313" key="16">
    <source>
        <dbReference type="EMBL" id="SPC79483.1"/>
    </source>
</evidence>
<keyword evidence="6" id="KW-0521">NADP</keyword>
<evidence type="ECO:0000256" key="10">
    <source>
        <dbReference type="ARBA" id="ARBA00034488"/>
    </source>
</evidence>
<dbReference type="Gene3D" id="3.40.50.720">
    <property type="entry name" value="NAD(P)-binding Rossmann-like Domain"/>
    <property type="match status" value="1"/>
</dbReference>
<dbReference type="UniPathway" id="UPA00068">
    <property type="reaction ID" value="UER00108"/>
</dbReference>
<dbReference type="GO" id="GO:0051287">
    <property type="term" value="F:NAD binding"/>
    <property type="evidence" value="ECO:0007669"/>
    <property type="project" value="InterPro"/>
</dbReference>
<keyword evidence="7" id="KW-0560">Oxidoreductase</keyword>
<keyword evidence="3" id="KW-0493">Microtubule</keyword>
<sequence length="3303" mass="374977">MLRDFKFLRRNSGKSEEVENVPVNPKDVTAIQTGTDLSRPPLNTIQEPVQNPKQEQEAVGFRSSKIERTPTKVNKGKSSDLSLPLRTPDKHGVGVSVKPRFGWAQKHETGSVAGDGNNGGLVSMTPRASRTVGRATSGYSESNSTHTTPTKSVSKPPSSGIRSRVDGSVGARAGNFAALYKGLPISSGPATVVNTVEVPHFDLKEDPSFWMEHNVQVLIRVRPLNSMERSTQGYSRCLKQESAQSISWIGQPENRFTFDHVACETVDQETLFRMVGLPMVENCLSGYNSCMFAYGQTGSGKTYTMLGDIEDLELKPSPHRGMTPRIFEFLFARIEAEEEIRRDEKLKYNCKCSFLEIYNEQITDLLDPSSTNLLLREDVKKGVYVENLSEFEVQTVSDILRLLTQGSSNRRVAATNMNRESSRSHSVFTCVIESRWEKDSTTNLRFARLNLVDLAGSERQKTSGAEGERLKEAANINKSLSTLGHVIMVLMDVAHGKPRHVPYRDSRLTFLLQDSLGGNSKTMIIANVSPSICCAAETLNTLKFAQRAKLIQNNAVVNEDSTGDVIVLQHQIRLLKEELSMLKRQNISRSLSFGVTTVKDATPEQEMDCTEDICDMDQQCVVDSLGYESKGIVRLSTKQLKTLESTLAGALRREQMAETSMKQLEAEIEQLNRLVRQREEDSRCSKMMLKFREDKIQRMESLVGGSIPADAYLLEENRALSEEIQLLQAKVDKNPEVTRFASENIRLLDQLRRFQEFYEEGEREILLAEVSMLRVQLLQFFDGNAKQHNDPNFNKQPKLKNTLDELEECRCQLNSCLEENVKLSRELDDVCSMLESIRSEPNDRDAIVNTIEDSVNGLAVEHQMLKAVQNENLEEKHESLIIKHAEEMVNLQLELDILKIIIKEERSSCHEMEERALCLNRDLQLANEKLSLISQQCEEAKCELKEAKSVTEALESQQILSINEMEDLRNTSSHYLQLLSKQELEIMALKEQLAIKELRNHSHSIRTESGDSPLQAKLKRMQNSLEKAKRLNNRYQSDHDYQVSNEEEMDEVRRQVEAETAEVIVCMQEELAILQQQVQDSYLKEMEMKKTTTILETELKEVKERLCLITEDNKSLNQELEEKDGELRTLSEEWELLTCEFEEVLADGHEALINASDQLELISSSFPQRRIWISEQVGMMVRTISEKELLIEELRRCLEDANNKKSDVECMLKSLRGAALAITEAHQQECSEKEKEILQLTSELTTKTSMIAKLEDRLKLGEDRIGKASVCATVAFVIVNRLSEMNLSYLDALKHKDFQLSESAEMNLRKDALVNDEAAMIEESEKQIESLREELAESKGSCAKLREKLSEVQERSCAMEQKLKVIQENDILMTREKLAELKSGVSTLKSCMSTYEEHCGSPARNDSQDVCTSFTGDDEGRTDTKTSQVNDIGLNFVEEPRILTSECCEVGKSECCYSYDGKRMKSRRTYKDDSNRDVTIILLKKEIEFALESLKEVQAEMVLTLEAAMSNFENQSRLKMEVFRNRLNTFEKTVEKAGSQWCQTTEMLELEVGDAKIVAAQKAAEAFCIIEKFEEAQDTMKDADIMINKLMIANEEMKLDLERLKEREVTLVNDRCLLIDEVQSLQAINDLKHQQFESLEKQVGTHLTETRDLVMEFEVIIKEVQTTCNENFVSLGCDFHSMKSLLLSSTKLVHSWLEDVWSQIIVKDCAVSVLHLCHMGILLETVTGLNAENGLLQNGLCESNSVMTDLREHNMKSRKELEMCRILKGKLLADIKNSFDRISRKEEETGELSVKLNTFEKKISDLQHQEELMLQRSNYMGSQLAILIKELDLSNTDVLAYLLDQEKMLKNKEEVLESQADLIVVDWYSKDFESLILASALEEMALQKADAEREQIKCCSVLENLKKEIILFKVDLELKEKILMDQEFEVTLLQKEIQEAQMERKDLFLELNLSNSRISQMEEVNTALEEEMQLLKDVACSNDTLKGELGEVNETTVRLLNQVQALEAEYGNLLTNFKTKETALEFSSSQISALDQENQELQKNICVLESLSHRLQNELDMRNAELSRLSELVNENESLKSEVMKLKADNTLVLQDLEGRSSDFESSLSRVDVFDKENRRLQNEIFSLESDIVSVQTNLEMKNTELKDLQHSQSVILEELCSKSQNLQIYINNVNSLKEENAFLRNELCTHKKSKQEVLSISSLNIMKCVDTAGTVDTMGSRLLTLLNEKSSSILDKMFREISENLERTSKFMEEFECLECHAKAIVEENLTLHAELLRKEDVLKGLSFDLSLLQESASNTKDQKDEIENIVASLEALEDELAVKTGELDQALAKSEMLEAQLQDKIDTISVLELDLSKERESLNLLSSENIELRACFEDALATKSSLEEELTYKRKITESLEMELSEMSNALGQMNDSIESLRSNMNELASERDLLQVEVHSLKGELERAQALADENEAIATEAQQIAESRKIYAEDKETEVDMLKGEAERQRLQREELELEFHAVKDQMQNVKNADADMKRYLDVKDKNLQEALRHTQVFERDIAEKEAEIAQLKAHISELNLHAEAQASEYKQKFKALEAMAEQVRPEGHSIQVMNSSSIKSEKYATKPRGSGSPFKCIGLGLAQQIKSERDEELSAAKLHIEELEYLAVSRQKEIFALNARLAAAESMTHDVIRDLLGVKLDMTNYVSLLDNQQVQKITEKARLHSLESQEKDQEVCKLKKQLNEFIEERQGWLEEIDRKQAEMVAAQISLEKLRQRDQLLKTENEMLKMENVNHKQRVMELEGEVKKLSGQQNLHQRIHHHAKIKEENNMLKVQNEDLSTKLRRTEVMLSRVKEELARFRASIGRNNNIDYDDQQHLSTKLKETEEEKVQLAQRLLGLCTSILKAAGITKQVSNISPSDAEEALEQLKNRVSTLEKELQDVKYKDEGRISKINKQNEGKVFVKCAVNTKTQKTEKAVRIGVLGASGYTGSEIVRLLANHPHFGITLMTADRKAGQSIGSVFPHLVTQDLPDMVAIKDANFSDVDAVFCCLPHGTTQEIIKGLPKGLKIVDLSADFRLRDISEYEEWYGQAHRAPDLQKEAVYGLTEILREEIKSARLVANPGCYPTSIQLPLIPLIKANLIEFRNIIIDAKSGVSGAGRGAKEANLYTEVAEGIYSYGITRHRHGMKEMLSGQCIQKTFMMEKMASRLTVMFNVPEIEQGLSDAAHSKITLSFTPHLMPMDEEFVVLLERGVVPRTQNVRGSNYCLINVFPDRIPGRAIIISVIDNLVKGASGQALQNLNVMMGYPENTGLLYQPLFP</sequence>
<feature type="coiled-coil region" evidence="13">
    <location>
        <begin position="2727"/>
        <end position="2929"/>
    </location>
</feature>
<dbReference type="EMBL" id="OIVN01000391">
    <property type="protein sequence ID" value="SPC79483.1"/>
    <property type="molecule type" value="Genomic_DNA"/>
</dbReference>
<feature type="coiled-coil region" evidence="13">
    <location>
        <begin position="647"/>
        <end position="681"/>
    </location>
</feature>
<feature type="domain" description="Kinesin motor" evidence="15">
    <location>
        <begin position="214"/>
        <end position="551"/>
    </location>
</feature>
<evidence type="ECO:0000256" key="5">
    <source>
        <dbReference type="ARBA" id="ARBA00022840"/>
    </source>
</evidence>
<dbReference type="InterPro" id="IPR019821">
    <property type="entry name" value="Kinesin_motor_CS"/>
</dbReference>
<feature type="coiled-coil region" evidence="13">
    <location>
        <begin position="2291"/>
        <end position="2349"/>
    </location>
</feature>
<feature type="compositionally biased region" description="Basic and acidic residues" evidence="14">
    <location>
        <begin position="1"/>
        <end position="17"/>
    </location>
</feature>
<dbReference type="Pfam" id="PF01118">
    <property type="entry name" value="Semialdhyde_dh"/>
    <property type="match status" value="1"/>
</dbReference>
<evidence type="ECO:0000256" key="9">
    <source>
        <dbReference type="ARBA" id="ARBA00023175"/>
    </source>
</evidence>
<gene>
    <name evidence="16" type="ORF">FSB_LOCUS7365</name>
</gene>
<evidence type="ECO:0000256" key="12">
    <source>
        <dbReference type="PROSITE-ProRule" id="PRU10010"/>
    </source>
</evidence>
<dbReference type="InterPro" id="IPR023013">
    <property type="entry name" value="AGPR_AS"/>
</dbReference>
<feature type="compositionally biased region" description="Polar residues" evidence="14">
    <location>
        <begin position="30"/>
        <end position="53"/>
    </location>
</feature>
<feature type="coiled-coil region" evidence="13">
    <location>
        <begin position="1587"/>
        <end position="1614"/>
    </location>
</feature>
<evidence type="ECO:0000256" key="8">
    <source>
        <dbReference type="ARBA" id="ARBA00023054"/>
    </source>
</evidence>
<dbReference type="InterPro" id="IPR000706">
    <property type="entry name" value="AGPR_type-1"/>
</dbReference>
<dbReference type="GO" id="GO:0003777">
    <property type="term" value="F:microtubule motor activity"/>
    <property type="evidence" value="ECO:0007669"/>
    <property type="project" value="InterPro"/>
</dbReference>
<feature type="active site" evidence="12">
    <location>
        <position position="3108"/>
    </location>
</feature>
<dbReference type="CDD" id="cd17895">
    <property type="entry name" value="AGPR_1_N"/>
    <property type="match status" value="1"/>
</dbReference>
<dbReference type="InterPro" id="IPR000534">
    <property type="entry name" value="Semialdehyde_DH_NAD-bd"/>
</dbReference>
<feature type="coiled-coil region" evidence="13">
    <location>
        <begin position="909"/>
        <end position="1038"/>
    </location>
</feature>
<evidence type="ECO:0000259" key="15">
    <source>
        <dbReference type="PROSITE" id="PS50067"/>
    </source>
</evidence>
<feature type="coiled-coil region" evidence="13">
    <location>
        <begin position="799"/>
        <end position="826"/>
    </location>
</feature>
<feature type="region of interest" description="Disordered" evidence="14">
    <location>
        <begin position="107"/>
        <end position="166"/>
    </location>
</feature>
<dbReference type="FunFam" id="3.40.850.10:FF:000033">
    <property type="entry name" value="Kinesin-like protein KIN-12E"/>
    <property type="match status" value="1"/>
</dbReference>
<dbReference type="CDD" id="cd01373">
    <property type="entry name" value="KISc_KLP2_like"/>
    <property type="match status" value="1"/>
</dbReference>
<evidence type="ECO:0000256" key="3">
    <source>
        <dbReference type="ARBA" id="ARBA00022701"/>
    </source>
</evidence>
<evidence type="ECO:0000256" key="1">
    <source>
        <dbReference type="ARBA" id="ARBA00004862"/>
    </source>
</evidence>
<dbReference type="InterPro" id="IPR044986">
    <property type="entry name" value="KIF15/KIN-12"/>
</dbReference>
<organism evidence="16">
    <name type="scientific">Fagus sylvatica</name>
    <name type="common">Beechnut</name>
    <dbReference type="NCBI Taxonomy" id="28930"/>
    <lineage>
        <taxon>Eukaryota</taxon>
        <taxon>Viridiplantae</taxon>
        <taxon>Streptophyta</taxon>
        <taxon>Embryophyta</taxon>
        <taxon>Tracheophyta</taxon>
        <taxon>Spermatophyta</taxon>
        <taxon>Magnoliopsida</taxon>
        <taxon>eudicotyledons</taxon>
        <taxon>Gunneridae</taxon>
        <taxon>Pentapetalae</taxon>
        <taxon>rosids</taxon>
        <taxon>fabids</taxon>
        <taxon>Fagales</taxon>
        <taxon>Fagaceae</taxon>
        <taxon>Fagus</taxon>
    </lineage>
</organism>
<dbReference type="GO" id="GO:0007018">
    <property type="term" value="P:microtubule-based movement"/>
    <property type="evidence" value="ECO:0007669"/>
    <property type="project" value="InterPro"/>
</dbReference>
<evidence type="ECO:0000256" key="13">
    <source>
        <dbReference type="SAM" id="Coils"/>
    </source>
</evidence>
<comment type="pathway">
    <text evidence="1">Amino-acid biosynthesis; L-arginine biosynthesis; N(2)-acetyl-L-ornithine from L-glutamate: step 3/4.</text>
</comment>
<dbReference type="InterPro" id="IPR036291">
    <property type="entry name" value="NAD(P)-bd_dom_sf"/>
</dbReference>
<feature type="coiled-coil region" evidence="13">
    <location>
        <begin position="2406"/>
        <end position="2584"/>
    </location>
</feature>
<keyword evidence="8 13" id="KW-0175">Coiled coil</keyword>
<dbReference type="Pfam" id="PF22698">
    <property type="entry name" value="Semialdhyde_dhC_1"/>
    <property type="match status" value="2"/>
</dbReference>
<comment type="similarity">
    <text evidence="10">Belongs to the TRAFAC class myosin-kinesin ATPase superfamily. Kinesin family. KIN-12 subfamily.</text>
</comment>
<keyword evidence="5 11" id="KW-0067">ATP-binding</keyword>
<feature type="compositionally biased region" description="Low complexity" evidence="14">
    <location>
        <begin position="144"/>
        <end position="159"/>
    </location>
</feature>
<dbReference type="SMART" id="SM00129">
    <property type="entry name" value="KISc"/>
    <property type="match status" value="1"/>
</dbReference>
<dbReference type="InterPro" id="IPR027417">
    <property type="entry name" value="P-loop_NTPase"/>
</dbReference>
<keyword evidence="9 11" id="KW-0505">Motor protein</keyword>
<feature type="compositionally biased region" description="Polar residues" evidence="14">
    <location>
        <begin position="1404"/>
        <end position="1415"/>
    </location>
</feature>
<evidence type="ECO:0000256" key="14">
    <source>
        <dbReference type="SAM" id="MobiDB-lite"/>
    </source>
</evidence>
<dbReference type="PROSITE" id="PS00411">
    <property type="entry name" value="KINESIN_MOTOR_1"/>
    <property type="match status" value="1"/>
</dbReference>
<dbReference type="HAMAP" id="MF_00150">
    <property type="entry name" value="ArgC_type1"/>
    <property type="match status" value="1"/>
</dbReference>
<dbReference type="GO" id="GO:0008017">
    <property type="term" value="F:microtubule binding"/>
    <property type="evidence" value="ECO:0007669"/>
    <property type="project" value="InterPro"/>
</dbReference>
<dbReference type="PROSITE" id="PS50067">
    <property type="entry name" value="KINESIN_MOTOR_2"/>
    <property type="match status" value="1"/>
</dbReference>
<keyword evidence="4 11" id="KW-0547">Nucleotide-binding</keyword>
<feature type="coiled-coil region" evidence="13">
    <location>
        <begin position="1923"/>
        <end position="2138"/>
    </location>
</feature>
<dbReference type="PANTHER" id="PTHR37739:SF8">
    <property type="entry name" value="KINESIN-LIKE PROTEIN KIN-12D"/>
    <property type="match status" value="1"/>
</dbReference>
<feature type="region of interest" description="Disordered" evidence="14">
    <location>
        <begin position="1"/>
        <end position="94"/>
    </location>
</feature>
<proteinExistence type="inferred from homology"/>
<dbReference type="GO" id="GO:0006526">
    <property type="term" value="P:L-arginine biosynthetic process"/>
    <property type="evidence" value="ECO:0007669"/>
    <property type="project" value="UniProtKB-UniPathway"/>
</dbReference>
<dbReference type="PANTHER" id="PTHR37739">
    <property type="entry name" value="KINESIN-LIKE PROTEIN KIN-12D"/>
    <property type="match status" value="1"/>
</dbReference>
<dbReference type="GO" id="GO:0005524">
    <property type="term" value="F:ATP binding"/>
    <property type="evidence" value="ECO:0007669"/>
    <property type="project" value="UniProtKB-UniRule"/>
</dbReference>
<dbReference type="NCBIfam" id="TIGR01850">
    <property type="entry name" value="argC"/>
    <property type="match status" value="1"/>
</dbReference>
<dbReference type="SMART" id="SM00859">
    <property type="entry name" value="Semialdhyde_dh"/>
    <property type="match status" value="1"/>
</dbReference>
<dbReference type="SUPFAM" id="SSF52540">
    <property type="entry name" value="P-loop containing nucleoside triphosphate hydrolases"/>
    <property type="match status" value="1"/>
</dbReference>
<reference evidence="16" key="1">
    <citation type="submission" date="2018-02" db="EMBL/GenBank/DDBJ databases">
        <authorList>
            <person name="Cohen D.B."/>
            <person name="Kent A.D."/>
        </authorList>
    </citation>
    <scope>NUCLEOTIDE SEQUENCE</scope>
</reference>
<dbReference type="Gene3D" id="3.30.360.10">
    <property type="entry name" value="Dihydrodipicolinate Reductase, domain 2"/>
    <property type="match status" value="1"/>
</dbReference>
<evidence type="ECO:0000256" key="4">
    <source>
        <dbReference type="ARBA" id="ARBA00022741"/>
    </source>
</evidence>